<proteinExistence type="predicted"/>
<sequence length="272" mass="30522">MSFAPPSTPPRKSKKQIKSPLYLRTPQTSSSKKVRDFFATANGKTPKSTGNLMPVTPDFTPQKSPRTIRKKRSNIEDIFKSDTFDNSFFLPTPSTVGSGRKSAISSVKSNKKSLTMDALAKLNDSLNFESEDEDDDVSFFLNTPSKNSIFTSNLLRSPSTTMEPSSPTKSSIPQTPSRQLIDDEKINNWHGKSKNYFSDDDDLDFNSIPQKLVNPFLQPETVAKNIDFKSSDVDYSTHVEFIHNKTGERKLVKLSDRHANIKPKKLDFTSAM</sequence>
<evidence type="ECO:0000313" key="1">
    <source>
        <dbReference type="EMBL" id="CAH6719298.1"/>
    </source>
</evidence>
<comment type="caution">
    <text evidence="1">The sequence shown here is derived from an EMBL/GenBank/DDBJ whole genome shotgun (WGS) entry which is preliminary data.</text>
</comment>
<accession>A0ACA9Y2Y0</accession>
<reference evidence="1" key="1">
    <citation type="submission" date="2022-06" db="EMBL/GenBank/DDBJ databases">
        <authorList>
            <person name="Legras J.-L."/>
            <person name="Devillers H."/>
            <person name="Grondin C."/>
        </authorList>
    </citation>
    <scope>NUCLEOTIDE SEQUENCE</scope>
    <source>
        <strain evidence="1">CLIB 1444</strain>
    </source>
</reference>
<protein>
    <submittedName>
        <fullName evidence="1">Uncharacterized protein</fullName>
    </submittedName>
</protein>
<organism evidence="1 2">
    <name type="scientific">[Candida] jaroonii</name>
    <dbReference type="NCBI Taxonomy" id="467808"/>
    <lineage>
        <taxon>Eukaryota</taxon>
        <taxon>Fungi</taxon>
        <taxon>Dikarya</taxon>
        <taxon>Ascomycota</taxon>
        <taxon>Saccharomycotina</taxon>
        <taxon>Pichiomycetes</taxon>
        <taxon>Debaryomycetaceae</taxon>
        <taxon>Yamadazyma</taxon>
    </lineage>
</organism>
<evidence type="ECO:0000313" key="2">
    <source>
        <dbReference type="Proteomes" id="UP001152531"/>
    </source>
</evidence>
<gene>
    <name evidence="1" type="ORF">CLIB1444_02S05314</name>
</gene>
<dbReference type="EMBL" id="CALSDN010000002">
    <property type="protein sequence ID" value="CAH6719298.1"/>
    <property type="molecule type" value="Genomic_DNA"/>
</dbReference>
<keyword evidence="2" id="KW-1185">Reference proteome</keyword>
<name>A0ACA9Y2Y0_9ASCO</name>
<dbReference type="Proteomes" id="UP001152531">
    <property type="component" value="Unassembled WGS sequence"/>
</dbReference>